<evidence type="ECO:0000256" key="2">
    <source>
        <dbReference type="ARBA" id="ARBA00022898"/>
    </source>
</evidence>
<dbReference type="UniPathway" id="UPA00042">
    <property type="reaction ID" value="UER00497"/>
</dbReference>
<proteinExistence type="inferred from homology"/>
<evidence type="ECO:0000259" key="7">
    <source>
        <dbReference type="SMART" id="SM01005"/>
    </source>
</evidence>
<dbReference type="AlphaFoldDB" id="A0A1G5S4W2"/>
<evidence type="ECO:0000313" key="8">
    <source>
        <dbReference type="EMBL" id="SCZ80791.1"/>
    </source>
</evidence>
<dbReference type="EC" id="5.1.1.1" evidence="4"/>
<dbReference type="SUPFAM" id="SSF50621">
    <property type="entry name" value="Alanine racemase C-terminal domain-like"/>
    <property type="match status" value="1"/>
</dbReference>
<dbReference type="PROSITE" id="PS00395">
    <property type="entry name" value="ALANINE_RACEMASE"/>
    <property type="match status" value="1"/>
</dbReference>
<gene>
    <name evidence="8" type="ORF">SAMN03080599_02450</name>
</gene>
<feature type="modified residue" description="N6-(pyridoxal phosphate)lysine" evidence="4 5">
    <location>
        <position position="42"/>
    </location>
</feature>
<dbReference type="InterPro" id="IPR001608">
    <property type="entry name" value="Ala_racemase_N"/>
</dbReference>
<evidence type="ECO:0000256" key="5">
    <source>
        <dbReference type="PIRSR" id="PIRSR600821-50"/>
    </source>
</evidence>
<dbReference type="EMBL" id="FMWL01000014">
    <property type="protein sequence ID" value="SCZ80791.1"/>
    <property type="molecule type" value="Genomic_DNA"/>
</dbReference>
<dbReference type="Proteomes" id="UP000199208">
    <property type="component" value="Unassembled WGS sequence"/>
</dbReference>
<feature type="binding site" evidence="4 6">
    <location>
        <position position="140"/>
    </location>
    <ligand>
        <name>substrate</name>
    </ligand>
</feature>
<comment type="pathway">
    <text evidence="4">Amino-acid biosynthesis; D-alanine biosynthesis; D-alanine from L-alanine: step 1/1.</text>
</comment>
<dbReference type="GO" id="GO:0009252">
    <property type="term" value="P:peptidoglycan biosynthetic process"/>
    <property type="evidence" value="ECO:0007669"/>
    <property type="project" value="TreeGrafter"/>
</dbReference>
<feature type="active site" description="Proton acceptor; specific for L-alanine" evidence="4">
    <location>
        <position position="271"/>
    </location>
</feature>
<dbReference type="NCBIfam" id="TIGR00492">
    <property type="entry name" value="alr"/>
    <property type="match status" value="1"/>
</dbReference>
<comment type="catalytic activity">
    <reaction evidence="4">
        <text>L-alanine = D-alanine</text>
        <dbReference type="Rhea" id="RHEA:20249"/>
        <dbReference type="ChEBI" id="CHEBI:57416"/>
        <dbReference type="ChEBI" id="CHEBI:57972"/>
        <dbReference type="EC" id="5.1.1.1"/>
    </reaction>
</comment>
<dbReference type="InterPro" id="IPR011079">
    <property type="entry name" value="Ala_racemase_C"/>
</dbReference>
<feature type="active site" description="Proton acceptor; specific for D-alanine" evidence="4">
    <location>
        <position position="42"/>
    </location>
</feature>
<dbReference type="InterPro" id="IPR000821">
    <property type="entry name" value="Ala_racemase"/>
</dbReference>
<dbReference type="Pfam" id="PF01168">
    <property type="entry name" value="Ala_racemase_N"/>
    <property type="match status" value="1"/>
</dbReference>
<evidence type="ECO:0000256" key="4">
    <source>
        <dbReference type="HAMAP-Rule" id="MF_01201"/>
    </source>
</evidence>
<dbReference type="OrthoDB" id="9813814at2"/>
<dbReference type="STRING" id="1120920.SAMN03080599_02450"/>
<dbReference type="GO" id="GO:0008784">
    <property type="term" value="F:alanine racemase activity"/>
    <property type="evidence" value="ECO:0007669"/>
    <property type="project" value="UniProtKB-UniRule"/>
</dbReference>
<protein>
    <recommendedName>
        <fullName evidence="4">Alanine racemase</fullName>
        <ecNumber evidence="4">5.1.1.1</ecNumber>
    </recommendedName>
</protein>
<comment type="similarity">
    <text evidence="4">Belongs to the alanine racemase family.</text>
</comment>
<dbReference type="SMART" id="SM01005">
    <property type="entry name" value="Ala_racemase_C"/>
    <property type="match status" value="1"/>
</dbReference>
<evidence type="ECO:0000313" key="9">
    <source>
        <dbReference type="Proteomes" id="UP000199208"/>
    </source>
</evidence>
<reference evidence="8 9" key="1">
    <citation type="submission" date="2016-10" db="EMBL/GenBank/DDBJ databases">
        <authorList>
            <person name="de Groot N.N."/>
        </authorList>
    </citation>
    <scope>NUCLEOTIDE SEQUENCE [LARGE SCALE GENOMIC DNA]</scope>
    <source>
        <strain evidence="8 9">DSM 2784</strain>
    </source>
</reference>
<accession>A0A1G5S4W2</accession>
<dbReference type="GO" id="GO:0030632">
    <property type="term" value="P:D-alanine biosynthetic process"/>
    <property type="evidence" value="ECO:0007669"/>
    <property type="project" value="UniProtKB-UniRule"/>
</dbReference>
<dbReference type="CDD" id="cd00430">
    <property type="entry name" value="PLPDE_III_AR"/>
    <property type="match status" value="1"/>
</dbReference>
<dbReference type="GO" id="GO:0005829">
    <property type="term" value="C:cytosol"/>
    <property type="evidence" value="ECO:0007669"/>
    <property type="project" value="TreeGrafter"/>
</dbReference>
<comment type="function">
    <text evidence="4">Catalyzes the interconversion of L-alanine and D-alanine. May also act on other amino acids.</text>
</comment>
<dbReference type="PRINTS" id="PR00992">
    <property type="entry name" value="ALARACEMASE"/>
</dbReference>
<dbReference type="InterPro" id="IPR029066">
    <property type="entry name" value="PLP-binding_barrel"/>
</dbReference>
<evidence type="ECO:0000256" key="6">
    <source>
        <dbReference type="PIRSR" id="PIRSR600821-52"/>
    </source>
</evidence>
<dbReference type="RefSeq" id="WP_092591912.1">
    <property type="nucleotide sequence ID" value="NZ_FMWL01000014.1"/>
</dbReference>
<feature type="domain" description="Alanine racemase C-terminal" evidence="7">
    <location>
        <begin position="250"/>
        <end position="378"/>
    </location>
</feature>
<keyword evidence="9" id="KW-1185">Reference proteome</keyword>
<dbReference type="SUPFAM" id="SSF51419">
    <property type="entry name" value="PLP-binding barrel"/>
    <property type="match status" value="1"/>
</dbReference>
<dbReference type="GO" id="GO:0030170">
    <property type="term" value="F:pyridoxal phosphate binding"/>
    <property type="evidence" value="ECO:0007669"/>
    <property type="project" value="UniProtKB-UniRule"/>
</dbReference>
<comment type="cofactor">
    <cofactor evidence="1 4 5">
        <name>pyridoxal 5'-phosphate</name>
        <dbReference type="ChEBI" id="CHEBI:597326"/>
    </cofactor>
</comment>
<dbReference type="Gene3D" id="3.20.20.10">
    <property type="entry name" value="Alanine racemase"/>
    <property type="match status" value="1"/>
</dbReference>
<keyword evidence="3 4" id="KW-0413">Isomerase</keyword>
<feature type="binding site" evidence="4 6">
    <location>
        <position position="319"/>
    </location>
    <ligand>
        <name>substrate</name>
    </ligand>
</feature>
<dbReference type="PANTHER" id="PTHR30511">
    <property type="entry name" value="ALANINE RACEMASE"/>
    <property type="match status" value="1"/>
</dbReference>
<dbReference type="HAMAP" id="MF_01201">
    <property type="entry name" value="Ala_racemase"/>
    <property type="match status" value="1"/>
</dbReference>
<dbReference type="InterPro" id="IPR020622">
    <property type="entry name" value="Ala_racemase_pyridoxalP-BS"/>
</dbReference>
<evidence type="ECO:0000256" key="3">
    <source>
        <dbReference type="ARBA" id="ARBA00023235"/>
    </source>
</evidence>
<sequence length="394" mass="43200">MVDTHQIPRPVWAEINLEHLAHNLREVRRLTKKEAMVMAVVKADAYGHGAVESSRTLLEAGADRLAVAVLNEALQLRQAFPETEIMVLGFTPAHLYDAVVTNGIIQTIYSLQHALPLSEAAVRHGREVRVHIKLDTGMHRIGMPANEATIKEILEIAKLPGLVIEGIFTHFAVADEVDKAYTMGQVEKYNFVVRGLEAGGLTIPIHHVSNSAAIIDLPELNFNMVRAGIMLYGLYPSPDVLKDRVVLKPVMSLKACLSHVKTLEAGSGISYGLKYITQGKEEIATMPLGYADGYTRMLSGKGEVLFKGARRPLTGRICMDQCMFDVSGLSAKPGDIAVLFGSDGDGNELPVENLADKLGTINYEIVCMIDKRVPRVYVKNGEITAVKDYVSMIR</sequence>
<name>A0A1G5S4W2_9FIRM</name>
<dbReference type="PANTHER" id="PTHR30511:SF0">
    <property type="entry name" value="ALANINE RACEMASE, CATABOLIC-RELATED"/>
    <property type="match status" value="1"/>
</dbReference>
<dbReference type="Pfam" id="PF00842">
    <property type="entry name" value="Ala_racemase_C"/>
    <property type="match status" value="1"/>
</dbReference>
<keyword evidence="2 4" id="KW-0663">Pyridoxal phosphate</keyword>
<dbReference type="FunFam" id="3.20.20.10:FF:000002">
    <property type="entry name" value="Alanine racemase"/>
    <property type="match status" value="1"/>
</dbReference>
<dbReference type="InterPro" id="IPR009006">
    <property type="entry name" value="Ala_racemase/Decarboxylase_C"/>
</dbReference>
<evidence type="ECO:0000256" key="1">
    <source>
        <dbReference type="ARBA" id="ARBA00001933"/>
    </source>
</evidence>
<organism evidence="8 9">
    <name type="scientific">Acidaminobacter hydrogenoformans DSM 2784</name>
    <dbReference type="NCBI Taxonomy" id="1120920"/>
    <lineage>
        <taxon>Bacteria</taxon>
        <taxon>Bacillati</taxon>
        <taxon>Bacillota</taxon>
        <taxon>Clostridia</taxon>
        <taxon>Peptostreptococcales</taxon>
        <taxon>Acidaminobacteraceae</taxon>
        <taxon>Acidaminobacter</taxon>
    </lineage>
</organism>
<dbReference type="Gene3D" id="2.40.37.10">
    <property type="entry name" value="Lyase, Ornithine Decarboxylase, Chain A, domain 1"/>
    <property type="match status" value="1"/>
</dbReference>